<accession>A0AAU4JWR1</accession>
<protein>
    <submittedName>
        <fullName evidence="3">SDR family NAD(P)-dependent oxidoreductase</fullName>
    </submittedName>
</protein>
<sequence>MQISGNTIFLPGATSGIGEALAVALHDAGNTVVIAGRRQERLDDIAARHPGIETARLDVADPASIDAVATDVLARFPALNVLITMAGVAGSEDLTSADFVDTAERIITTNVLGTIRLVGAFTEHLATVPDATVVTVSSGLAFTPMPVTPTYSATKSFVHAFTDSLRIQLRDSGVRVRELVPPAVQTDIFDGQADAEWAMPLADFVTEVMDLLAGDDDEIVVRNARALRNSEVDGTRGELMEQLAHLIG</sequence>
<evidence type="ECO:0000256" key="1">
    <source>
        <dbReference type="ARBA" id="ARBA00006484"/>
    </source>
</evidence>
<dbReference type="PRINTS" id="PR00081">
    <property type="entry name" value="GDHRDH"/>
</dbReference>
<keyword evidence="2" id="KW-0560">Oxidoreductase</keyword>
<organism evidence="3 4">
    <name type="scientific">Williamsia herbipolensis</name>
    <dbReference type="NCBI Taxonomy" id="1603258"/>
    <lineage>
        <taxon>Bacteria</taxon>
        <taxon>Bacillati</taxon>
        <taxon>Actinomycetota</taxon>
        <taxon>Actinomycetes</taxon>
        <taxon>Mycobacteriales</taxon>
        <taxon>Nocardiaceae</taxon>
        <taxon>Williamsia</taxon>
    </lineage>
</organism>
<dbReference type="SUPFAM" id="SSF51735">
    <property type="entry name" value="NAD(P)-binding Rossmann-fold domains"/>
    <property type="match status" value="1"/>
</dbReference>
<dbReference type="PANTHER" id="PTHR44196">
    <property type="entry name" value="DEHYDROGENASE/REDUCTASE SDR FAMILY MEMBER 7B"/>
    <property type="match status" value="1"/>
</dbReference>
<dbReference type="KEGG" id="whr:OG579_10785"/>
<dbReference type="EMBL" id="CP108021">
    <property type="protein sequence ID" value="WUM18249.1"/>
    <property type="molecule type" value="Genomic_DNA"/>
</dbReference>
<reference evidence="3 4" key="1">
    <citation type="submission" date="2022-10" db="EMBL/GenBank/DDBJ databases">
        <title>The complete genomes of actinobacterial strains from the NBC collection.</title>
        <authorList>
            <person name="Joergensen T.S."/>
            <person name="Alvarez Arevalo M."/>
            <person name="Sterndorff E.B."/>
            <person name="Faurdal D."/>
            <person name="Vuksanovic O."/>
            <person name="Mourched A.-S."/>
            <person name="Charusanti P."/>
            <person name="Shaw S."/>
            <person name="Blin K."/>
            <person name="Weber T."/>
        </authorList>
    </citation>
    <scope>NUCLEOTIDE SEQUENCE [LARGE SCALE GENOMIC DNA]</scope>
    <source>
        <strain evidence="3 4">NBC_00319</strain>
    </source>
</reference>
<evidence type="ECO:0000256" key="2">
    <source>
        <dbReference type="ARBA" id="ARBA00023002"/>
    </source>
</evidence>
<dbReference type="InterPro" id="IPR002347">
    <property type="entry name" value="SDR_fam"/>
</dbReference>
<name>A0AAU4JWR1_9NOCA</name>
<gene>
    <name evidence="3" type="ORF">OG579_10785</name>
</gene>
<proteinExistence type="inferred from homology"/>
<evidence type="ECO:0000313" key="3">
    <source>
        <dbReference type="EMBL" id="WUM18249.1"/>
    </source>
</evidence>
<evidence type="ECO:0000313" key="4">
    <source>
        <dbReference type="Proteomes" id="UP001432128"/>
    </source>
</evidence>
<dbReference type="PROSITE" id="PS00061">
    <property type="entry name" value="ADH_SHORT"/>
    <property type="match status" value="1"/>
</dbReference>
<dbReference type="GO" id="GO:0016491">
    <property type="term" value="F:oxidoreductase activity"/>
    <property type="evidence" value="ECO:0007669"/>
    <property type="project" value="UniProtKB-KW"/>
</dbReference>
<keyword evidence="4" id="KW-1185">Reference proteome</keyword>
<dbReference type="RefSeq" id="WP_328855933.1">
    <property type="nucleotide sequence ID" value="NZ_CP108021.1"/>
</dbReference>
<dbReference type="Gene3D" id="3.40.50.720">
    <property type="entry name" value="NAD(P)-binding Rossmann-like Domain"/>
    <property type="match status" value="1"/>
</dbReference>
<dbReference type="Pfam" id="PF00106">
    <property type="entry name" value="adh_short"/>
    <property type="match status" value="1"/>
</dbReference>
<dbReference type="InterPro" id="IPR020904">
    <property type="entry name" value="Sc_DH/Rdtase_CS"/>
</dbReference>
<comment type="similarity">
    <text evidence="1">Belongs to the short-chain dehydrogenases/reductases (SDR) family.</text>
</comment>
<dbReference type="PANTHER" id="PTHR44196:SF1">
    <property type="entry name" value="DEHYDROGENASE_REDUCTASE SDR FAMILY MEMBER 7B"/>
    <property type="match status" value="1"/>
</dbReference>
<dbReference type="Proteomes" id="UP001432128">
    <property type="component" value="Chromosome"/>
</dbReference>
<dbReference type="AlphaFoldDB" id="A0AAU4JWR1"/>
<dbReference type="GO" id="GO:0016020">
    <property type="term" value="C:membrane"/>
    <property type="evidence" value="ECO:0007669"/>
    <property type="project" value="TreeGrafter"/>
</dbReference>
<dbReference type="InterPro" id="IPR036291">
    <property type="entry name" value="NAD(P)-bd_dom_sf"/>
</dbReference>